<dbReference type="RefSeq" id="WP_045169944.1">
    <property type="nucleotide sequence ID" value="NZ_CP113865.1"/>
</dbReference>
<organism evidence="2 3">
    <name type="scientific">Caldicellulosiruptor morganii</name>
    <dbReference type="NCBI Taxonomy" id="1387555"/>
    <lineage>
        <taxon>Bacteria</taxon>
        <taxon>Bacillati</taxon>
        <taxon>Bacillota</taxon>
        <taxon>Bacillota incertae sedis</taxon>
        <taxon>Caldicellulosiruptorales</taxon>
        <taxon>Caldicellulosiruptoraceae</taxon>
        <taxon>Caldicellulosiruptor</taxon>
    </lineage>
</organism>
<evidence type="ECO:0008006" key="4">
    <source>
        <dbReference type="Google" id="ProtNLM"/>
    </source>
</evidence>
<keyword evidence="3" id="KW-1185">Reference proteome</keyword>
<keyword evidence="1" id="KW-1133">Transmembrane helix</keyword>
<sequence>MNNFLKKLLKSQNGATEILEVAILLVFVIFQIAPSIINVSKTVEKLLQVLDEYLKSQMAVGINQ</sequence>
<feature type="transmembrane region" description="Helical" evidence="1">
    <location>
        <begin position="21"/>
        <end position="40"/>
    </location>
</feature>
<evidence type="ECO:0000313" key="2">
    <source>
        <dbReference type="EMBL" id="WAM33305.1"/>
    </source>
</evidence>
<evidence type="ECO:0000256" key="1">
    <source>
        <dbReference type="SAM" id="Phobius"/>
    </source>
</evidence>
<name>A0ABY7BLD0_9FIRM</name>
<dbReference type="Proteomes" id="UP001164909">
    <property type="component" value="Chromosome"/>
</dbReference>
<reference evidence="2" key="1">
    <citation type="submission" date="2022-12" db="EMBL/GenBank/DDBJ databases">
        <authorList>
            <person name="Bing R.G."/>
            <person name="Willard D.J."/>
            <person name="Manesh M.J.H."/>
            <person name="Laemthong T."/>
            <person name="Crosby J.R."/>
            <person name="Kelly R.M."/>
        </authorList>
    </citation>
    <scope>NUCLEOTIDE SEQUENCE</scope>
    <source>
        <strain evidence="2">DSM 8990</strain>
    </source>
</reference>
<protein>
    <recommendedName>
        <fullName evidence="4">Flagellin Flp1-like domain-containing protein</fullName>
    </recommendedName>
</protein>
<dbReference type="EMBL" id="CP113865">
    <property type="protein sequence ID" value="WAM33305.1"/>
    <property type="molecule type" value="Genomic_DNA"/>
</dbReference>
<proteinExistence type="predicted"/>
<evidence type="ECO:0000313" key="3">
    <source>
        <dbReference type="Proteomes" id="UP001164909"/>
    </source>
</evidence>
<accession>A0ABY7BLD0</accession>
<keyword evidence="1" id="KW-0812">Transmembrane</keyword>
<gene>
    <name evidence="2" type="ORF">OTK00_001800</name>
</gene>
<keyword evidence="1" id="KW-0472">Membrane</keyword>